<comment type="caution">
    <text evidence="1">The sequence shown here is derived from an EMBL/GenBank/DDBJ whole genome shotgun (WGS) entry which is preliminary data.</text>
</comment>
<dbReference type="Proteomes" id="UP000824120">
    <property type="component" value="Chromosome 7"/>
</dbReference>
<gene>
    <name evidence="1" type="ORF">H5410_035528</name>
</gene>
<organism evidence="1 2">
    <name type="scientific">Solanum commersonii</name>
    <name type="common">Commerson's wild potato</name>
    <name type="synonym">Commerson's nightshade</name>
    <dbReference type="NCBI Taxonomy" id="4109"/>
    <lineage>
        <taxon>Eukaryota</taxon>
        <taxon>Viridiplantae</taxon>
        <taxon>Streptophyta</taxon>
        <taxon>Embryophyta</taxon>
        <taxon>Tracheophyta</taxon>
        <taxon>Spermatophyta</taxon>
        <taxon>Magnoliopsida</taxon>
        <taxon>eudicotyledons</taxon>
        <taxon>Gunneridae</taxon>
        <taxon>Pentapetalae</taxon>
        <taxon>asterids</taxon>
        <taxon>lamiids</taxon>
        <taxon>Solanales</taxon>
        <taxon>Solanaceae</taxon>
        <taxon>Solanoideae</taxon>
        <taxon>Solaneae</taxon>
        <taxon>Solanum</taxon>
    </lineage>
</organism>
<dbReference type="OrthoDB" id="1319144at2759"/>
<proteinExistence type="predicted"/>
<name>A0A9J5Y405_SOLCO</name>
<reference evidence="1 2" key="1">
    <citation type="submission" date="2020-09" db="EMBL/GenBank/DDBJ databases">
        <title>De no assembly of potato wild relative species, Solanum commersonii.</title>
        <authorList>
            <person name="Cho K."/>
        </authorList>
    </citation>
    <scope>NUCLEOTIDE SEQUENCE [LARGE SCALE GENOMIC DNA]</scope>
    <source>
        <strain evidence="1">LZ3.2</strain>
        <tissue evidence="1">Leaf</tissue>
    </source>
</reference>
<sequence>MQLFWGSEYKNMYDIFKTRPIVLGCVIDLSQLRDSHCSISSYLKAKKLALLFSLCGLEFIVRIFYANLRISVDSDGMETLVMGNCIIVNELLFEDVFGTKFSGVIPYINGVWLDDFEVSLESAKIAMAEPDSDLYDFGPLSL</sequence>
<dbReference type="AlphaFoldDB" id="A0A9J5Y405"/>
<keyword evidence="2" id="KW-1185">Reference proteome</keyword>
<protein>
    <submittedName>
        <fullName evidence="1">Uncharacterized protein</fullName>
    </submittedName>
</protein>
<evidence type="ECO:0000313" key="1">
    <source>
        <dbReference type="EMBL" id="KAG5594296.1"/>
    </source>
</evidence>
<dbReference type="EMBL" id="JACXVP010000007">
    <property type="protein sequence ID" value="KAG5594296.1"/>
    <property type="molecule type" value="Genomic_DNA"/>
</dbReference>
<accession>A0A9J5Y405</accession>
<evidence type="ECO:0000313" key="2">
    <source>
        <dbReference type="Proteomes" id="UP000824120"/>
    </source>
</evidence>